<feature type="domain" description="NFACT RNA-binding" evidence="3">
    <location>
        <begin position="391"/>
        <end position="498"/>
    </location>
</feature>
<proteinExistence type="predicted"/>
<dbReference type="PANTHER" id="PTHR15239:SF6">
    <property type="entry name" value="RIBOSOME QUALITY CONTROL COMPLEX SUBUNIT NEMF"/>
    <property type="match status" value="1"/>
</dbReference>
<dbReference type="PROSITE" id="PS50159">
    <property type="entry name" value="RIBOSOMAL_S13_2"/>
    <property type="match status" value="1"/>
</dbReference>
<dbReference type="FunFam" id="2.30.310.10:FF:000003">
    <property type="entry name" value="Zinc knuckle domain containing protein"/>
    <property type="match status" value="1"/>
</dbReference>
<dbReference type="GO" id="GO:0043023">
    <property type="term" value="F:ribosomal large subunit binding"/>
    <property type="evidence" value="ECO:0007669"/>
    <property type="project" value="TreeGrafter"/>
</dbReference>
<dbReference type="GO" id="GO:0072344">
    <property type="term" value="P:rescue of stalled ribosome"/>
    <property type="evidence" value="ECO:0007669"/>
    <property type="project" value="TreeGrafter"/>
</dbReference>
<dbReference type="Pfam" id="PF05670">
    <property type="entry name" value="NFACT-R_1"/>
    <property type="match status" value="1"/>
</dbReference>
<dbReference type="GO" id="GO:0000049">
    <property type="term" value="F:tRNA binding"/>
    <property type="evidence" value="ECO:0007669"/>
    <property type="project" value="TreeGrafter"/>
</dbReference>
<reference evidence="4" key="1">
    <citation type="journal article" date="2020" name="mSystems">
        <title>Genome- and Community-Level Interaction Insights into Carbon Utilization and Element Cycling Functions of Hydrothermarchaeota in Hydrothermal Sediment.</title>
        <authorList>
            <person name="Zhou Z."/>
            <person name="Liu Y."/>
            <person name="Xu W."/>
            <person name="Pan J."/>
            <person name="Luo Z.H."/>
            <person name="Li M."/>
        </authorList>
    </citation>
    <scope>NUCLEOTIDE SEQUENCE [LARGE SCALE GENOMIC DNA]</scope>
    <source>
        <strain evidence="4">SpSt-587</strain>
    </source>
</reference>
<organism evidence="4">
    <name type="scientific">Archaeoglobus fulgidus</name>
    <dbReference type="NCBI Taxonomy" id="2234"/>
    <lineage>
        <taxon>Archaea</taxon>
        <taxon>Methanobacteriati</taxon>
        <taxon>Methanobacteriota</taxon>
        <taxon>Archaeoglobi</taxon>
        <taxon>Archaeoglobales</taxon>
        <taxon>Archaeoglobaceae</taxon>
        <taxon>Archaeoglobus</taxon>
    </lineage>
</organism>
<dbReference type="InterPro" id="IPR051608">
    <property type="entry name" value="RQC_Subunit_NEMF"/>
</dbReference>
<feature type="coiled-coil region" evidence="2">
    <location>
        <begin position="241"/>
        <end position="282"/>
    </location>
</feature>
<dbReference type="Pfam" id="PF05833">
    <property type="entry name" value="NFACT_N"/>
    <property type="match status" value="2"/>
</dbReference>
<dbReference type="Gene3D" id="2.30.310.10">
    <property type="entry name" value="ibrinogen binding protein from staphylococcus aureus domain"/>
    <property type="match status" value="1"/>
</dbReference>
<feature type="coiled-coil region" evidence="2">
    <location>
        <begin position="347"/>
        <end position="374"/>
    </location>
</feature>
<evidence type="ECO:0000256" key="1">
    <source>
        <dbReference type="ARBA" id="ARBA00023054"/>
    </source>
</evidence>
<dbReference type="InterPro" id="IPR010979">
    <property type="entry name" value="Ribosomal_uS13-like_H2TH"/>
</dbReference>
<evidence type="ECO:0000256" key="2">
    <source>
        <dbReference type="SAM" id="Coils"/>
    </source>
</evidence>
<dbReference type="AlphaFoldDB" id="A0A7J3M017"/>
<keyword evidence="1 2" id="KW-0175">Coiled coil</keyword>
<evidence type="ECO:0000313" key="4">
    <source>
        <dbReference type="EMBL" id="HGT82307.1"/>
    </source>
</evidence>
<dbReference type="InterPro" id="IPR008532">
    <property type="entry name" value="NFACT_RNA-bd"/>
</dbReference>
<dbReference type="Gene3D" id="1.10.8.50">
    <property type="match status" value="1"/>
</dbReference>
<evidence type="ECO:0000259" key="3">
    <source>
        <dbReference type="Pfam" id="PF05670"/>
    </source>
</evidence>
<protein>
    <submittedName>
        <fullName evidence="4">Fibronectin-binding domain-containing protein</fullName>
    </submittedName>
</protein>
<dbReference type="EMBL" id="DSYZ01000023">
    <property type="protein sequence ID" value="HGT82307.1"/>
    <property type="molecule type" value="Genomic_DNA"/>
</dbReference>
<comment type="caution">
    <text evidence="4">The sequence shown here is derived from an EMBL/GenBank/DDBJ whole genome shotgun (WGS) entry which is preliminary data.</text>
</comment>
<name>A0A7J3M017_ARCFL</name>
<dbReference type="GO" id="GO:0005737">
    <property type="term" value="C:cytoplasm"/>
    <property type="evidence" value="ECO:0007669"/>
    <property type="project" value="UniProtKB-ARBA"/>
</dbReference>
<dbReference type="SUPFAM" id="SSF46946">
    <property type="entry name" value="S13-like H2TH domain"/>
    <property type="match status" value="1"/>
</dbReference>
<accession>A0A7J3M017</accession>
<dbReference type="GO" id="GO:1990112">
    <property type="term" value="C:RQC complex"/>
    <property type="evidence" value="ECO:0007669"/>
    <property type="project" value="TreeGrafter"/>
</dbReference>
<dbReference type="NCBIfam" id="NF041120">
    <property type="entry name" value="RqcH_arch"/>
    <property type="match status" value="1"/>
</dbReference>
<dbReference type="PANTHER" id="PTHR15239">
    <property type="entry name" value="NUCLEAR EXPORT MEDIATOR FACTOR NEMF"/>
    <property type="match status" value="1"/>
</dbReference>
<sequence length="591" mass="68505">MKQMSSFDIKACVAELQRLIGGKVEKVYHYPPDEIRFRIYAKEKLDLIIEAGKRIHLTRFPKEAPKFPSPFAMLLRKHLESARIVAIEQKDFDRVVIIDFEREKKKRIVAELFSKGNVILMEEDRIIMPLKEIRTQSSERKVDKSKEVVKVLASSGLGGLYAEEICLRAGINKNKKFSELSEEELRKIEYEIEKIKSFELKPQIIMKDSKLVDVVPMDLLYYRDYEKKFFSSFNEALDEFYSKIAIEIEKESEEVEKLQNRLRIQKETLQKYELEMNQSREIAELIYSNYSTLEKIIEGLKSSVMAKEVKRFDPKEKKAIVAIDGKEFEIHVDKSVHGNAELYYENAKKMREKVESIKVAIQKTLEELEKERRKIKVGFTVRRKREWFEDYRWFISSDGFLAIGGRNAKMNSEIISKRLESKDLFFHTQTPGAPAVILKRGQEAPESSIVETAEFAAIYSSLWKEGKHSGEVYYVKPEQVLRSAKHGEYLPKGSFYIVGDRNYVEVELRCAIGVELEKMRVIGGPPSAVKKWADYYVELEIGEESVEKLSVEIAKLLAEKAGENAYIVKTIAKPDEIAKFLPPGRSRIVWS</sequence>
<gene>
    <name evidence="4" type="ORF">ENT52_01040</name>
</gene>